<comment type="caution">
    <text evidence="2">The sequence shown here is derived from an EMBL/GenBank/DDBJ whole genome shotgun (WGS) entry which is preliminary data.</text>
</comment>
<dbReference type="SUPFAM" id="SSF52540">
    <property type="entry name" value="P-loop containing nucleoside triphosphate hydrolases"/>
    <property type="match status" value="1"/>
</dbReference>
<evidence type="ECO:0000313" key="2">
    <source>
        <dbReference type="EMBL" id="GAG07623.1"/>
    </source>
</evidence>
<protein>
    <submittedName>
        <fullName evidence="2">Uncharacterized protein</fullName>
    </submittedName>
</protein>
<dbReference type="EMBL" id="BARS01024416">
    <property type="protein sequence ID" value="GAG07623.1"/>
    <property type="molecule type" value="Genomic_DNA"/>
</dbReference>
<feature type="non-terminal residue" evidence="2">
    <location>
        <position position="1"/>
    </location>
</feature>
<evidence type="ECO:0000256" key="1">
    <source>
        <dbReference type="SAM" id="MobiDB-lite"/>
    </source>
</evidence>
<dbReference type="InterPro" id="IPR027417">
    <property type="entry name" value="P-loop_NTPase"/>
</dbReference>
<sequence length="183" mass="21586">DTQRKRSPFARRITFNDLPMNHIAYTLFPQQSINTDFQPPEPEQQEPQEEQKEQKGGLNTPSRVFIFDDLSNELNDPIVAKLLKNIRHYDEEKGGSICFVSTQYVNDIPPTGRSQFDYLICFKGHKKNKVETMRKMMDSNIDEDVFLNMYEYATEKPYSFLYCNCRDNTFRKNFNTQLNPEAF</sequence>
<proteinExistence type="predicted"/>
<feature type="region of interest" description="Disordered" evidence="1">
    <location>
        <begin position="32"/>
        <end position="58"/>
    </location>
</feature>
<name>X0V559_9ZZZZ</name>
<reference evidence="2" key="1">
    <citation type="journal article" date="2014" name="Front. Microbiol.">
        <title>High frequency of phylogenetically diverse reductive dehalogenase-homologous genes in deep subseafloor sedimentary metagenomes.</title>
        <authorList>
            <person name="Kawai M."/>
            <person name="Futagami T."/>
            <person name="Toyoda A."/>
            <person name="Takaki Y."/>
            <person name="Nishi S."/>
            <person name="Hori S."/>
            <person name="Arai W."/>
            <person name="Tsubouchi T."/>
            <person name="Morono Y."/>
            <person name="Uchiyama I."/>
            <person name="Ito T."/>
            <person name="Fujiyama A."/>
            <person name="Inagaki F."/>
            <person name="Takami H."/>
        </authorList>
    </citation>
    <scope>NUCLEOTIDE SEQUENCE</scope>
    <source>
        <strain evidence="2">Expedition CK06-06</strain>
    </source>
</reference>
<accession>X0V559</accession>
<organism evidence="2">
    <name type="scientific">marine sediment metagenome</name>
    <dbReference type="NCBI Taxonomy" id="412755"/>
    <lineage>
        <taxon>unclassified sequences</taxon>
        <taxon>metagenomes</taxon>
        <taxon>ecological metagenomes</taxon>
    </lineage>
</organism>
<gene>
    <name evidence="2" type="ORF">S01H1_38761</name>
</gene>
<dbReference type="AlphaFoldDB" id="X0V559"/>